<accession>A0A8X6Q2N2</accession>
<organism evidence="1 2">
    <name type="scientific">Nephila pilipes</name>
    <name type="common">Giant wood spider</name>
    <name type="synonym">Nephila maculata</name>
    <dbReference type="NCBI Taxonomy" id="299642"/>
    <lineage>
        <taxon>Eukaryota</taxon>
        <taxon>Metazoa</taxon>
        <taxon>Ecdysozoa</taxon>
        <taxon>Arthropoda</taxon>
        <taxon>Chelicerata</taxon>
        <taxon>Arachnida</taxon>
        <taxon>Araneae</taxon>
        <taxon>Araneomorphae</taxon>
        <taxon>Entelegynae</taxon>
        <taxon>Araneoidea</taxon>
        <taxon>Nephilidae</taxon>
        <taxon>Nephila</taxon>
    </lineage>
</organism>
<reference evidence="1" key="1">
    <citation type="submission" date="2020-08" db="EMBL/GenBank/DDBJ databases">
        <title>Multicomponent nature underlies the extraordinary mechanical properties of spider dragline silk.</title>
        <authorList>
            <person name="Kono N."/>
            <person name="Nakamura H."/>
            <person name="Mori M."/>
            <person name="Yoshida Y."/>
            <person name="Ohtoshi R."/>
            <person name="Malay A.D."/>
            <person name="Moran D.A.P."/>
            <person name="Tomita M."/>
            <person name="Numata K."/>
            <person name="Arakawa K."/>
        </authorList>
    </citation>
    <scope>NUCLEOTIDE SEQUENCE</scope>
</reference>
<dbReference type="AlphaFoldDB" id="A0A8X6Q2N2"/>
<gene>
    <name evidence="1" type="ORF">NPIL_285781</name>
</gene>
<sequence>MATKNSRGKRSSQYQKYETLVTKVQKKNRKTARNSEGSNSVNIPLLFRNQKAVLATSKINIDRNIYIHRIGDHSIINIKRNLRGLTTARHRDTYNKKSKYFSKGSIK</sequence>
<protein>
    <submittedName>
        <fullName evidence="1">Uncharacterized protein</fullName>
    </submittedName>
</protein>
<evidence type="ECO:0000313" key="2">
    <source>
        <dbReference type="Proteomes" id="UP000887013"/>
    </source>
</evidence>
<comment type="caution">
    <text evidence="1">The sequence shown here is derived from an EMBL/GenBank/DDBJ whole genome shotgun (WGS) entry which is preliminary data.</text>
</comment>
<evidence type="ECO:0000313" key="1">
    <source>
        <dbReference type="EMBL" id="GFT95953.1"/>
    </source>
</evidence>
<keyword evidence="2" id="KW-1185">Reference proteome</keyword>
<dbReference type="Proteomes" id="UP000887013">
    <property type="component" value="Unassembled WGS sequence"/>
</dbReference>
<dbReference type="EMBL" id="BMAW01075280">
    <property type="protein sequence ID" value="GFT95953.1"/>
    <property type="molecule type" value="Genomic_DNA"/>
</dbReference>
<proteinExistence type="predicted"/>
<name>A0A8X6Q2N2_NEPPI</name>